<feature type="non-terminal residue" evidence="3">
    <location>
        <position position="1"/>
    </location>
</feature>
<proteinExistence type="predicted"/>
<dbReference type="GO" id="GO:0050660">
    <property type="term" value="F:flavin adenine dinucleotide binding"/>
    <property type="evidence" value="ECO:0007669"/>
    <property type="project" value="InterPro"/>
</dbReference>
<evidence type="ECO:0000256" key="1">
    <source>
        <dbReference type="SAM" id="MobiDB-lite"/>
    </source>
</evidence>
<dbReference type="PANTHER" id="PTHR45968:SF2">
    <property type="entry name" value="(R)-MANDELONITRILE LYASE-LIKE"/>
    <property type="match status" value="1"/>
</dbReference>
<dbReference type="EMBL" id="GDJX01010252">
    <property type="protein sequence ID" value="JAT57684.1"/>
    <property type="molecule type" value="Transcribed_RNA"/>
</dbReference>
<organism evidence="3">
    <name type="scientific">Anthurium amnicola</name>
    <dbReference type="NCBI Taxonomy" id="1678845"/>
    <lineage>
        <taxon>Eukaryota</taxon>
        <taxon>Viridiplantae</taxon>
        <taxon>Streptophyta</taxon>
        <taxon>Embryophyta</taxon>
        <taxon>Tracheophyta</taxon>
        <taxon>Spermatophyta</taxon>
        <taxon>Magnoliopsida</taxon>
        <taxon>Liliopsida</taxon>
        <taxon>Araceae</taxon>
        <taxon>Pothoideae</taxon>
        <taxon>Potheae</taxon>
        <taxon>Anthurium</taxon>
    </lineage>
</organism>
<dbReference type="InterPro" id="IPR000172">
    <property type="entry name" value="GMC_OxRdtase_N"/>
</dbReference>
<sequence>WFLPSPAGGENPHPDLFQTRRTAARIHIVSNEEKKGLELEADARVRRGVASGRREDLAAQGGSRGSSASSYRGPSYVGFSFDASLYPTEAEFDYIVAGAAGGSPNEFPSVMSQEGFLTNLVEMDAYDSPAQAFVSEDGVPNGRGRVLGGSSAINAGFYSRGDPGFFQEGGGGGPIRWDMEMVNQSFEWVEWAVTFRPVLRNWQAAVRDSLLETNVTRYNDFTVLHMAGTQIGASTFDATGRRHSAADLLACWRGERLLHGPAAASAASCDQEKAESSGNAR</sequence>
<name>A0A1D1YSV1_9ARAE</name>
<reference evidence="3" key="1">
    <citation type="submission" date="2015-07" db="EMBL/GenBank/DDBJ databases">
        <title>Transcriptome Assembly of Anthurium amnicola.</title>
        <authorList>
            <person name="Suzuki J."/>
        </authorList>
    </citation>
    <scope>NUCLEOTIDE SEQUENCE</scope>
</reference>
<dbReference type="GO" id="GO:0016614">
    <property type="term" value="F:oxidoreductase activity, acting on CH-OH group of donors"/>
    <property type="evidence" value="ECO:0007669"/>
    <property type="project" value="InterPro"/>
</dbReference>
<feature type="domain" description="Glucose-methanol-choline oxidoreductase N-terminal" evidence="2">
    <location>
        <begin position="144"/>
        <end position="167"/>
    </location>
</feature>
<dbReference type="AlphaFoldDB" id="A0A1D1YSV1"/>
<dbReference type="GO" id="GO:0016829">
    <property type="term" value="F:lyase activity"/>
    <property type="evidence" value="ECO:0007669"/>
    <property type="project" value="UniProtKB-KW"/>
</dbReference>
<feature type="region of interest" description="Disordered" evidence="1">
    <location>
        <begin position="50"/>
        <end position="71"/>
    </location>
</feature>
<accession>A0A1D1YSV1</accession>
<dbReference type="PANTHER" id="PTHR45968">
    <property type="entry name" value="OSJNBA0019K04.7 PROTEIN"/>
    <property type="match status" value="1"/>
</dbReference>
<gene>
    <name evidence="3" type="primary">At1g73050_3</name>
    <name evidence="3" type="ORF">g.74995</name>
</gene>
<evidence type="ECO:0000313" key="3">
    <source>
        <dbReference type="EMBL" id="JAT57684.1"/>
    </source>
</evidence>
<dbReference type="InterPro" id="IPR051871">
    <property type="entry name" value="GMC_Oxidoreductase-Related"/>
</dbReference>
<evidence type="ECO:0000259" key="2">
    <source>
        <dbReference type="PROSITE" id="PS00623"/>
    </source>
</evidence>
<dbReference type="InterPro" id="IPR036188">
    <property type="entry name" value="FAD/NAD-bd_sf"/>
</dbReference>
<dbReference type="PROSITE" id="PS00623">
    <property type="entry name" value="GMC_OXRED_1"/>
    <property type="match status" value="1"/>
</dbReference>
<dbReference type="Gene3D" id="3.50.50.60">
    <property type="entry name" value="FAD/NAD(P)-binding domain"/>
    <property type="match status" value="1"/>
</dbReference>
<protein>
    <submittedName>
        <fullName evidence="3">(R)-mandelonitrile lyase-like</fullName>
    </submittedName>
</protein>
<dbReference type="SUPFAM" id="SSF51905">
    <property type="entry name" value="FAD/NAD(P)-binding domain"/>
    <property type="match status" value="1"/>
</dbReference>
<keyword evidence="3" id="KW-0456">Lyase</keyword>